<sequence length="414" mass="44798">MIRTTNAGRKRRANRSVPSVEPLEGREMMTAGTASAAAIAAAASPQPGEISARPASPAAVPTDSLRLRDRLSPRVVRMLRAEIARQMAADNLPSVAVGIWIPGAGRFLAIRGDANLETGRRRGLPDPFRIASITKAFTATAVLQLVDRGRLSVTDPLARWYPDFPNAANITVDDLLRMRSGIPDTVDAALPEYFTDPTIRLTPEDFMARAAAMPGAFRPAGVETVYNNLNYLFLQEIVRKETGRDLGVQIRRSILRPLGMAHTLYPRGDRLPGPLHGYSLVPETGRLIDRTVLNPGVAGGAGAMISTMHDLRIFARALGTGSLLSPSSRAAQLQGSPLAHAPEFLRYGEGVELLGPFVGHNGTIFGFSSEMFYLPALKATIVVNVSRLDLDDVSRATPLFLSLSKIVFPDYVLW</sequence>
<proteinExistence type="predicted"/>
<keyword evidence="4" id="KW-1185">Reference proteome</keyword>
<dbReference type="OrthoDB" id="284523at2"/>
<evidence type="ECO:0000313" key="4">
    <source>
        <dbReference type="Proteomes" id="UP000324233"/>
    </source>
</evidence>
<dbReference type="KEGG" id="agv:OJF2_78540"/>
<evidence type="ECO:0000256" key="1">
    <source>
        <dbReference type="SAM" id="MobiDB-lite"/>
    </source>
</evidence>
<name>A0A5B9WG35_9BACT</name>
<dbReference type="GO" id="GO:0009002">
    <property type="term" value="F:serine-type D-Ala-D-Ala carboxypeptidase activity"/>
    <property type="evidence" value="ECO:0007669"/>
    <property type="project" value="UniProtKB-EC"/>
</dbReference>
<dbReference type="InterPro" id="IPR012338">
    <property type="entry name" value="Beta-lactam/transpept-like"/>
</dbReference>
<dbReference type="InterPro" id="IPR001466">
    <property type="entry name" value="Beta-lactam-related"/>
</dbReference>
<reference evidence="3 4" key="1">
    <citation type="submission" date="2019-08" db="EMBL/GenBank/DDBJ databases">
        <title>Deep-cultivation of Planctomycetes and their phenomic and genomic characterization uncovers novel biology.</title>
        <authorList>
            <person name="Wiegand S."/>
            <person name="Jogler M."/>
            <person name="Boedeker C."/>
            <person name="Pinto D."/>
            <person name="Vollmers J."/>
            <person name="Rivas-Marin E."/>
            <person name="Kohn T."/>
            <person name="Peeters S.H."/>
            <person name="Heuer A."/>
            <person name="Rast P."/>
            <person name="Oberbeckmann S."/>
            <person name="Bunk B."/>
            <person name="Jeske O."/>
            <person name="Meyerdierks A."/>
            <person name="Storesund J.E."/>
            <person name="Kallscheuer N."/>
            <person name="Luecker S."/>
            <person name="Lage O.M."/>
            <person name="Pohl T."/>
            <person name="Merkel B.J."/>
            <person name="Hornburger P."/>
            <person name="Mueller R.-W."/>
            <person name="Bruemmer F."/>
            <person name="Labrenz M."/>
            <person name="Spormann A.M."/>
            <person name="Op den Camp H."/>
            <person name="Overmann J."/>
            <person name="Amann R."/>
            <person name="Jetten M.S.M."/>
            <person name="Mascher T."/>
            <person name="Medema M.H."/>
            <person name="Devos D.P."/>
            <person name="Kaster A.-K."/>
            <person name="Ovreas L."/>
            <person name="Rohde M."/>
            <person name="Galperin M.Y."/>
            <person name="Jogler C."/>
        </authorList>
    </citation>
    <scope>NUCLEOTIDE SEQUENCE [LARGE SCALE GENOMIC DNA]</scope>
    <source>
        <strain evidence="3 4">OJF2</strain>
        <plasmid evidence="4">pojf2_1</plasmid>
    </source>
</reference>
<accession>A0A5B9WG35</accession>
<keyword evidence="3" id="KW-0121">Carboxypeptidase</keyword>
<dbReference type="Gene3D" id="3.40.710.10">
    <property type="entry name" value="DD-peptidase/beta-lactamase superfamily"/>
    <property type="match status" value="1"/>
</dbReference>
<dbReference type="PANTHER" id="PTHR46825">
    <property type="entry name" value="D-ALANYL-D-ALANINE-CARBOXYPEPTIDASE/ENDOPEPTIDASE AMPH"/>
    <property type="match status" value="1"/>
</dbReference>
<feature type="region of interest" description="Disordered" evidence="1">
    <location>
        <begin position="1"/>
        <end position="25"/>
    </location>
</feature>
<dbReference type="EMBL" id="CP042998">
    <property type="protein sequence ID" value="QEH39239.1"/>
    <property type="molecule type" value="Genomic_DNA"/>
</dbReference>
<gene>
    <name evidence="3" type="ORF">OJF2_78540</name>
</gene>
<dbReference type="Pfam" id="PF00144">
    <property type="entry name" value="Beta-lactamase"/>
    <property type="match status" value="1"/>
</dbReference>
<dbReference type="SUPFAM" id="SSF56601">
    <property type="entry name" value="beta-lactamase/transpeptidase-like"/>
    <property type="match status" value="1"/>
</dbReference>
<dbReference type="RefSeq" id="WP_148599128.1">
    <property type="nucleotide sequence ID" value="NZ_CP042998.1"/>
</dbReference>
<dbReference type="PANTHER" id="PTHR46825:SF7">
    <property type="entry name" value="D-ALANYL-D-ALANINE CARBOXYPEPTIDASE"/>
    <property type="match status" value="1"/>
</dbReference>
<dbReference type="EC" id="3.4.16.4" evidence="3"/>
<feature type="domain" description="Beta-lactamase-related" evidence="2">
    <location>
        <begin position="80"/>
        <end position="391"/>
    </location>
</feature>
<evidence type="ECO:0000313" key="3">
    <source>
        <dbReference type="EMBL" id="QEH39239.1"/>
    </source>
</evidence>
<dbReference type="Proteomes" id="UP000324233">
    <property type="component" value="Plasmid pOJF2_1"/>
</dbReference>
<keyword evidence="3" id="KW-0378">Hydrolase</keyword>
<keyword evidence="3" id="KW-0645">Protease</keyword>
<dbReference type="AlphaFoldDB" id="A0A5B9WG35"/>
<dbReference type="InterPro" id="IPR050491">
    <property type="entry name" value="AmpC-like"/>
</dbReference>
<protein>
    <submittedName>
        <fullName evidence="3">D-alanyl-D-alanine carboxypeptidase</fullName>
        <ecNumber evidence="3">3.4.16.4</ecNumber>
    </submittedName>
</protein>
<evidence type="ECO:0000259" key="2">
    <source>
        <dbReference type="Pfam" id="PF00144"/>
    </source>
</evidence>
<geneLocation type="plasmid" evidence="4">
    <name>pojf2_1</name>
</geneLocation>
<keyword evidence="3" id="KW-0614">Plasmid</keyword>
<organism evidence="3 4">
    <name type="scientific">Aquisphaera giovannonii</name>
    <dbReference type="NCBI Taxonomy" id="406548"/>
    <lineage>
        <taxon>Bacteria</taxon>
        <taxon>Pseudomonadati</taxon>
        <taxon>Planctomycetota</taxon>
        <taxon>Planctomycetia</taxon>
        <taxon>Isosphaerales</taxon>
        <taxon>Isosphaeraceae</taxon>
        <taxon>Aquisphaera</taxon>
    </lineage>
</organism>